<keyword evidence="2" id="KW-0732">Signal</keyword>
<reference evidence="4 5" key="1">
    <citation type="submission" date="2014-04" db="EMBL/GenBank/DDBJ databases">
        <authorList>
            <consortium name="DOE Joint Genome Institute"/>
            <person name="Kuo A."/>
            <person name="Gay G."/>
            <person name="Dore J."/>
            <person name="Kohler A."/>
            <person name="Nagy L.G."/>
            <person name="Floudas D."/>
            <person name="Copeland A."/>
            <person name="Barry K.W."/>
            <person name="Cichocki N."/>
            <person name="Veneault-Fourrey C."/>
            <person name="LaButti K."/>
            <person name="Lindquist E.A."/>
            <person name="Lipzen A."/>
            <person name="Lundell T."/>
            <person name="Morin E."/>
            <person name="Murat C."/>
            <person name="Sun H."/>
            <person name="Tunlid A."/>
            <person name="Henrissat B."/>
            <person name="Grigoriev I.V."/>
            <person name="Hibbett D.S."/>
            <person name="Martin F."/>
            <person name="Nordberg H.P."/>
            <person name="Cantor M.N."/>
            <person name="Hua S.X."/>
        </authorList>
    </citation>
    <scope>NUCLEOTIDE SEQUENCE [LARGE SCALE GENOMIC DNA]</scope>
    <source>
        <strain evidence="5">h7</strain>
    </source>
</reference>
<evidence type="ECO:0000313" key="4">
    <source>
        <dbReference type="EMBL" id="KIM38445.1"/>
    </source>
</evidence>
<accession>A0A0C3BP48</accession>
<gene>
    <name evidence="4" type="ORF">M413DRAFT_30263</name>
</gene>
<name>A0A0C3BP48_HEBCY</name>
<dbReference type="AlphaFoldDB" id="A0A0C3BP48"/>
<dbReference type="InterPro" id="IPR002889">
    <property type="entry name" value="WSC_carb-bd"/>
</dbReference>
<protein>
    <recommendedName>
        <fullName evidence="3">WSC domain-containing protein</fullName>
    </recommendedName>
</protein>
<feature type="domain" description="WSC" evidence="3">
    <location>
        <begin position="141"/>
        <end position="237"/>
    </location>
</feature>
<evidence type="ECO:0000313" key="5">
    <source>
        <dbReference type="Proteomes" id="UP000053424"/>
    </source>
</evidence>
<organism evidence="4 5">
    <name type="scientific">Hebeloma cylindrosporum</name>
    <dbReference type="NCBI Taxonomy" id="76867"/>
    <lineage>
        <taxon>Eukaryota</taxon>
        <taxon>Fungi</taxon>
        <taxon>Dikarya</taxon>
        <taxon>Basidiomycota</taxon>
        <taxon>Agaricomycotina</taxon>
        <taxon>Agaricomycetes</taxon>
        <taxon>Agaricomycetidae</taxon>
        <taxon>Agaricales</taxon>
        <taxon>Agaricineae</taxon>
        <taxon>Hymenogastraceae</taxon>
        <taxon>Hebeloma</taxon>
    </lineage>
</organism>
<dbReference type="EMBL" id="KN831791">
    <property type="protein sequence ID" value="KIM38445.1"/>
    <property type="molecule type" value="Genomic_DNA"/>
</dbReference>
<dbReference type="SMART" id="SM00321">
    <property type="entry name" value="WSC"/>
    <property type="match status" value="3"/>
</dbReference>
<dbReference type="STRING" id="686832.A0A0C3BP48"/>
<dbReference type="PROSITE" id="PS51212">
    <property type="entry name" value="WSC"/>
    <property type="match status" value="3"/>
</dbReference>
<reference evidence="5" key="2">
    <citation type="submission" date="2015-01" db="EMBL/GenBank/DDBJ databases">
        <title>Evolutionary Origins and Diversification of the Mycorrhizal Mutualists.</title>
        <authorList>
            <consortium name="DOE Joint Genome Institute"/>
            <consortium name="Mycorrhizal Genomics Consortium"/>
            <person name="Kohler A."/>
            <person name="Kuo A."/>
            <person name="Nagy L.G."/>
            <person name="Floudas D."/>
            <person name="Copeland A."/>
            <person name="Barry K.W."/>
            <person name="Cichocki N."/>
            <person name="Veneault-Fourrey C."/>
            <person name="LaButti K."/>
            <person name="Lindquist E.A."/>
            <person name="Lipzen A."/>
            <person name="Lundell T."/>
            <person name="Morin E."/>
            <person name="Murat C."/>
            <person name="Riley R."/>
            <person name="Ohm R."/>
            <person name="Sun H."/>
            <person name="Tunlid A."/>
            <person name="Henrissat B."/>
            <person name="Grigoriev I.V."/>
            <person name="Hibbett D.S."/>
            <person name="Martin F."/>
        </authorList>
    </citation>
    <scope>NUCLEOTIDE SEQUENCE [LARGE SCALE GENOMIC DNA]</scope>
    <source>
        <strain evidence="5">h7</strain>
    </source>
</reference>
<evidence type="ECO:0000259" key="3">
    <source>
        <dbReference type="PROSITE" id="PS51212"/>
    </source>
</evidence>
<evidence type="ECO:0000256" key="2">
    <source>
        <dbReference type="SAM" id="SignalP"/>
    </source>
</evidence>
<feature type="chain" id="PRO_5002172771" description="WSC domain-containing protein" evidence="2">
    <location>
        <begin position="23"/>
        <end position="536"/>
    </location>
</feature>
<dbReference type="HOGENOM" id="CLU_038070_0_0_1"/>
<dbReference type="PANTHER" id="PTHR45964">
    <property type="entry name" value="WSCD FAMILY MEMBER CG9164"/>
    <property type="match status" value="1"/>
</dbReference>
<feature type="domain" description="WSC" evidence="3">
    <location>
        <begin position="39"/>
        <end position="133"/>
    </location>
</feature>
<evidence type="ECO:0000256" key="1">
    <source>
        <dbReference type="ARBA" id="ARBA00022737"/>
    </source>
</evidence>
<keyword evidence="5" id="KW-1185">Reference proteome</keyword>
<feature type="domain" description="WSC" evidence="3">
    <location>
        <begin position="252"/>
        <end position="346"/>
    </location>
</feature>
<proteinExistence type="predicted"/>
<sequence>MPLFDSKTTVFFLGSLWLAAKASPSSLETRQSLPALPAGWESIGCFTDSPANRTLRTAAFTDVNNMTIESCIAFCTPGGYQYAGVEFSRECYCDNLIESSGVPAIDGGCNMTCTGNSAEICGGAARISVFSLTTPPAPPAGWASVGCYTDVSSNRTLRTAAFTDVNDMTIESCTAFCTPAGYQYAGVEFGRECYCDNVIEAPGGPAPDGTAGCNMPCTGNAAETCGGAGRINIFNSTVGKAPASSIKQTVGSYQYRGCFQDAVNGGPRSLLNRLDVPGGVSAETCTAACKAAGFPLAGLEFGQECWCDTYMPLVIPAPDSDCNTPCQADATELCGSGNRLAVYQGTSVSPPNFLACLSNQRLVSNNAGFRFHMQALPLGGSAGPITNPTLIGTLELVAQAGAPSFFLLSTNGTATENVKYTFTGSELIPDSFDGEGNPVALPPVVGSAQVFSLFGPSPSPVPYNGYCAMPNPSGSFGPFIGPPALAVNRHADEWAVCRNHTSGRFDVVFSPLPSTRDYNISDCQNVVLQMSQLLAV</sequence>
<dbReference type="InterPro" id="IPR051589">
    <property type="entry name" value="Sialate-O-sulfotransferase"/>
</dbReference>
<dbReference type="Pfam" id="PF01822">
    <property type="entry name" value="WSC"/>
    <property type="match status" value="3"/>
</dbReference>
<feature type="signal peptide" evidence="2">
    <location>
        <begin position="1"/>
        <end position="22"/>
    </location>
</feature>
<keyword evidence="1" id="KW-0677">Repeat</keyword>
<dbReference type="Proteomes" id="UP000053424">
    <property type="component" value="Unassembled WGS sequence"/>
</dbReference>
<dbReference type="OrthoDB" id="5985073at2759"/>
<dbReference type="PANTHER" id="PTHR45964:SF5">
    <property type="entry name" value="WSCD FAMILY MEMBER CG9164"/>
    <property type="match status" value="1"/>
</dbReference>